<dbReference type="Gene3D" id="1.20.81.30">
    <property type="entry name" value="Type II secretion system (T2SS), domain F"/>
    <property type="match status" value="2"/>
</dbReference>
<dbReference type="GO" id="GO:0005886">
    <property type="term" value="C:plasma membrane"/>
    <property type="evidence" value="ECO:0007669"/>
    <property type="project" value="UniProtKB-SubCell"/>
</dbReference>
<feature type="transmembrane region" description="Helical" evidence="8">
    <location>
        <begin position="212"/>
        <end position="238"/>
    </location>
</feature>
<evidence type="ECO:0000256" key="2">
    <source>
        <dbReference type="ARBA" id="ARBA00005745"/>
    </source>
</evidence>
<dbReference type="Pfam" id="PF00482">
    <property type="entry name" value="T2SSF"/>
    <property type="match status" value="2"/>
</dbReference>
<feature type="domain" description="Type II secretion system protein GspF" evidence="9">
    <location>
        <begin position="275"/>
        <end position="395"/>
    </location>
</feature>
<evidence type="ECO:0000256" key="7">
    <source>
        <dbReference type="ARBA" id="ARBA00023136"/>
    </source>
</evidence>
<dbReference type="AlphaFoldDB" id="A0A1F8FKI2"/>
<dbReference type="PRINTS" id="PR00812">
    <property type="entry name" value="BCTERIALGSPF"/>
</dbReference>
<evidence type="ECO:0000256" key="4">
    <source>
        <dbReference type="ARBA" id="ARBA00022519"/>
    </source>
</evidence>
<dbReference type="InterPro" id="IPR042094">
    <property type="entry name" value="T2SS_GspF_sf"/>
</dbReference>
<reference evidence="10 11" key="1">
    <citation type="journal article" date="2016" name="Nat. Commun.">
        <title>Thousands of microbial genomes shed light on interconnected biogeochemical processes in an aquifer system.</title>
        <authorList>
            <person name="Anantharaman K."/>
            <person name="Brown C.T."/>
            <person name="Hug L.A."/>
            <person name="Sharon I."/>
            <person name="Castelle C.J."/>
            <person name="Probst A.J."/>
            <person name="Thomas B.C."/>
            <person name="Singh A."/>
            <person name="Wilkins M.J."/>
            <person name="Karaoz U."/>
            <person name="Brodie E.L."/>
            <person name="Williams K.H."/>
            <person name="Hubbard S.S."/>
            <person name="Banfield J.F."/>
        </authorList>
    </citation>
    <scope>NUCLEOTIDE SEQUENCE [LARGE SCALE GENOMIC DNA]</scope>
</reference>
<evidence type="ECO:0000256" key="3">
    <source>
        <dbReference type="ARBA" id="ARBA00022475"/>
    </source>
</evidence>
<keyword evidence="4" id="KW-0997">Cell inner membrane</keyword>
<evidence type="ECO:0000256" key="1">
    <source>
        <dbReference type="ARBA" id="ARBA00004429"/>
    </source>
</evidence>
<evidence type="ECO:0000256" key="5">
    <source>
        <dbReference type="ARBA" id="ARBA00022692"/>
    </source>
</evidence>
<dbReference type="PANTHER" id="PTHR30012:SF0">
    <property type="entry name" value="TYPE II SECRETION SYSTEM PROTEIN F-RELATED"/>
    <property type="match status" value="1"/>
</dbReference>
<comment type="subcellular location">
    <subcellularLocation>
        <location evidence="1">Cell inner membrane</location>
        <topology evidence="1">Multi-pass membrane protein</topology>
    </subcellularLocation>
</comment>
<keyword evidence="5 8" id="KW-0812">Transmembrane</keyword>
<dbReference type="PANTHER" id="PTHR30012">
    <property type="entry name" value="GENERAL SECRETION PATHWAY PROTEIN"/>
    <property type="match status" value="1"/>
</dbReference>
<accession>A0A1F8FKI2</accession>
<protein>
    <recommendedName>
        <fullName evidence="9">Type II secretion system protein GspF domain-containing protein</fullName>
    </recommendedName>
</protein>
<keyword evidence="6 8" id="KW-1133">Transmembrane helix</keyword>
<keyword evidence="3" id="KW-1003">Cell membrane</keyword>
<comment type="caution">
    <text evidence="10">The sequence shown here is derived from an EMBL/GenBank/DDBJ whole genome shotgun (WGS) entry which is preliminary data.</text>
</comment>
<name>A0A1F8FKI2_9BACT</name>
<feature type="domain" description="Type II secretion system protein GspF" evidence="9">
    <location>
        <begin position="69"/>
        <end position="192"/>
    </location>
</feature>
<evidence type="ECO:0000313" key="11">
    <source>
        <dbReference type="Proteomes" id="UP000178197"/>
    </source>
</evidence>
<keyword evidence="7 8" id="KW-0472">Membrane</keyword>
<dbReference type="InterPro" id="IPR018076">
    <property type="entry name" value="T2SS_GspF_dom"/>
</dbReference>
<evidence type="ECO:0000259" key="9">
    <source>
        <dbReference type="Pfam" id="PF00482"/>
    </source>
</evidence>
<sequence length="403" mass="44215">MLQFSYEAKDSGGKFIKGTIEAFSEDGAVGALHQKGLVILSLVQAQDNLLKSDVLSVLSKPSRKDVVVFTRQLSTIIAADIPLLEGLETIVLQTEKPSFAKVIKEMADSIRGGSSLSSSTAKTPKLFGEFYVSLVKAGEASGRLEETLLYLADYLERSQNLNAKIRGAMTYPLFIVSALGIVGILMMTTVLPKLLGILTESGVEDIPLITRALMFLSDFITNYIFFIVIVLAFLFWFLRQYAQTEAGRYQWDRFKIIIPRFGLIVRNVYIARISETLATLIKSGVPILESLKITSEIAGNYIFRDILLEARESVRNGGSISGVLVKYPEVPRLVSAMLAIGEKTGKTDFMLNNIFKFYNTEADRDIQNLSLLIEPVLLLLLGLGAGILVAGILLPIFSLVGAG</sequence>
<evidence type="ECO:0000313" key="10">
    <source>
        <dbReference type="EMBL" id="OGN13605.1"/>
    </source>
</evidence>
<dbReference type="FunFam" id="1.20.81.30:FF:000001">
    <property type="entry name" value="Type II secretion system protein F"/>
    <property type="match status" value="1"/>
</dbReference>
<feature type="transmembrane region" description="Helical" evidence="8">
    <location>
        <begin position="171"/>
        <end position="192"/>
    </location>
</feature>
<dbReference type="InterPro" id="IPR003004">
    <property type="entry name" value="GspF/PilC"/>
</dbReference>
<evidence type="ECO:0000256" key="8">
    <source>
        <dbReference type="SAM" id="Phobius"/>
    </source>
</evidence>
<gene>
    <name evidence="10" type="ORF">A3C71_02175</name>
</gene>
<dbReference type="EMBL" id="MGJT01000004">
    <property type="protein sequence ID" value="OGN13605.1"/>
    <property type="molecule type" value="Genomic_DNA"/>
</dbReference>
<comment type="similarity">
    <text evidence="2">Belongs to the GSP F family.</text>
</comment>
<feature type="transmembrane region" description="Helical" evidence="8">
    <location>
        <begin position="376"/>
        <end position="400"/>
    </location>
</feature>
<organism evidence="10 11">
    <name type="scientific">Candidatus Yanofskybacteria bacterium RIFCSPHIGHO2_02_FULL_43_15c</name>
    <dbReference type="NCBI Taxonomy" id="1802679"/>
    <lineage>
        <taxon>Bacteria</taxon>
        <taxon>Candidatus Yanofskyibacteriota</taxon>
    </lineage>
</organism>
<evidence type="ECO:0000256" key="6">
    <source>
        <dbReference type="ARBA" id="ARBA00022989"/>
    </source>
</evidence>
<dbReference type="Proteomes" id="UP000178197">
    <property type="component" value="Unassembled WGS sequence"/>
</dbReference>
<proteinExistence type="inferred from homology"/>